<proteinExistence type="predicted"/>
<reference evidence="5" key="1">
    <citation type="submission" date="2022-11" db="UniProtKB">
        <authorList>
            <consortium name="WormBaseParasite"/>
        </authorList>
    </citation>
    <scope>IDENTIFICATION</scope>
</reference>
<evidence type="ECO:0000313" key="4">
    <source>
        <dbReference type="Proteomes" id="UP000887566"/>
    </source>
</evidence>
<dbReference type="SUPFAM" id="SSF51735">
    <property type="entry name" value="NAD(P)-binding Rossmann-fold domains"/>
    <property type="match status" value="1"/>
</dbReference>
<feature type="domain" description="NAD-dependent epimerase/dehydratase" evidence="2">
    <location>
        <begin position="6"/>
        <end position="219"/>
    </location>
</feature>
<dbReference type="AlphaFoldDB" id="A0A914UTB8"/>
<dbReference type="PANTHER" id="PTHR11092">
    <property type="entry name" value="SUGAR NUCLEOTIDE EPIMERASE RELATED"/>
    <property type="match status" value="1"/>
</dbReference>
<dbReference type="PANTHER" id="PTHR11092:SF0">
    <property type="entry name" value="EPIMERASE FAMILY PROTEIN SDR39U1"/>
    <property type="match status" value="1"/>
</dbReference>
<accession>A0A914UTB8</accession>
<feature type="region of interest" description="Disordered" evidence="1">
    <location>
        <begin position="309"/>
        <end position="332"/>
    </location>
</feature>
<feature type="domain" description="DUF1731" evidence="3">
    <location>
        <begin position="255"/>
        <end position="300"/>
    </location>
</feature>
<dbReference type="InterPro" id="IPR013549">
    <property type="entry name" value="DUF1731"/>
</dbReference>
<dbReference type="InterPro" id="IPR036291">
    <property type="entry name" value="NAD(P)-bd_dom_sf"/>
</dbReference>
<dbReference type="InterPro" id="IPR010099">
    <property type="entry name" value="SDR39U1"/>
</dbReference>
<dbReference type="Gene3D" id="3.40.50.720">
    <property type="entry name" value="NAD(P)-binding Rossmann-like Domain"/>
    <property type="match status" value="1"/>
</dbReference>
<dbReference type="Pfam" id="PF08338">
    <property type="entry name" value="DUF1731"/>
    <property type="match status" value="1"/>
</dbReference>
<evidence type="ECO:0000259" key="3">
    <source>
        <dbReference type="Pfam" id="PF08338"/>
    </source>
</evidence>
<dbReference type="Pfam" id="PF01370">
    <property type="entry name" value="Epimerase"/>
    <property type="match status" value="1"/>
</dbReference>
<dbReference type="NCBIfam" id="TIGR01777">
    <property type="entry name" value="yfcH"/>
    <property type="match status" value="1"/>
</dbReference>
<organism evidence="4 5">
    <name type="scientific">Plectus sambesii</name>
    <dbReference type="NCBI Taxonomy" id="2011161"/>
    <lineage>
        <taxon>Eukaryota</taxon>
        <taxon>Metazoa</taxon>
        <taxon>Ecdysozoa</taxon>
        <taxon>Nematoda</taxon>
        <taxon>Chromadorea</taxon>
        <taxon>Plectida</taxon>
        <taxon>Plectina</taxon>
        <taxon>Plectoidea</taxon>
        <taxon>Plectidae</taxon>
        <taxon>Plectus</taxon>
    </lineage>
</organism>
<dbReference type="InterPro" id="IPR001509">
    <property type="entry name" value="Epimerase_deHydtase"/>
</dbReference>
<protein>
    <submittedName>
        <fullName evidence="5">Epimerase family protein SDR39U1</fullName>
    </submittedName>
</protein>
<evidence type="ECO:0000256" key="1">
    <source>
        <dbReference type="SAM" id="MobiDB-lite"/>
    </source>
</evidence>
<name>A0A914UTB8_9BILA</name>
<keyword evidence="4" id="KW-1185">Reference proteome</keyword>
<sequence>MSMRKVLVGGGSGFVGGAFVRELRNRGFHPVIITRSRKQSEQDVIDWNALKQHGFPKDTFAVVNLAGKNIAEPLSRWTEDFKREVFDSRIKTTRFLANLVKDSPVETRPKVFVCTSAIGFYPPSNSIDYDENSKGGGDSNLFTRLCSEWEAAGRLPEDLNVRKVTVRLGLVLGRTGGIVGNSFWPFYFGLGGPMGSGQQWFPWIHVKDCAGILAHAVECEKADGVLNATAPEIITNKQFAAAFGKALGRPACLSMPEFIVRRMFGEERAELFLKGQKVHPKRTLESGYKFSYPTIDQAAAEFARVNLTESEQSRRQSVTPSSWSQKSDAHYN</sequence>
<evidence type="ECO:0000313" key="5">
    <source>
        <dbReference type="WBParaSite" id="PSAMB.scaffold1244size33878.g11979.t1"/>
    </source>
</evidence>
<feature type="compositionally biased region" description="Polar residues" evidence="1">
    <location>
        <begin position="309"/>
        <end position="326"/>
    </location>
</feature>
<dbReference type="Proteomes" id="UP000887566">
    <property type="component" value="Unplaced"/>
</dbReference>
<evidence type="ECO:0000259" key="2">
    <source>
        <dbReference type="Pfam" id="PF01370"/>
    </source>
</evidence>
<dbReference type="WBParaSite" id="PSAMB.scaffold1244size33878.g11979.t1">
    <property type="protein sequence ID" value="PSAMB.scaffold1244size33878.g11979.t1"/>
    <property type="gene ID" value="PSAMB.scaffold1244size33878.g11979"/>
</dbReference>